<reference evidence="1" key="1">
    <citation type="journal article" date="2015" name="Nature">
        <title>Complex archaea that bridge the gap between prokaryotes and eukaryotes.</title>
        <authorList>
            <person name="Spang A."/>
            <person name="Saw J.H."/>
            <person name="Jorgensen S.L."/>
            <person name="Zaremba-Niedzwiedzka K."/>
            <person name="Martijn J."/>
            <person name="Lind A.E."/>
            <person name="van Eijk R."/>
            <person name="Schleper C."/>
            <person name="Guy L."/>
            <person name="Ettema T.J."/>
        </authorList>
    </citation>
    <scope>NUCLEOTIDE SEQUENCE</scope>
</reference>
<protein>
    <submittedName>
        <fullName evidence="1">Uncharacterized protein</fullName>
    </submittedName>
</protein>
<proteinExistence type="predicted"/>
<dbReference type="AlphaFoldDB" id="A0A0F9BQH1"/>
<comment type="caution">
    <text evidence="1">The sequence shown here is derived from an EMBL/GenBank/DDBJ whole genome shotgun (WGS) entry which is preliminary data.</text>
</comment>
<dbReference type="EMBL" id="LAZR01048063">
    <property type="protein sequence ID" value="KKK92779.1"/>
    <property type="molecule type" value="Genomic_DNA"/>
</dbReference>
<accession>A0A0F9BQH1</accession>
<organism evidence="1">
    <name type="scientific">marine sediment metagenome</name>
    <dbReference type="NCBI Taxonomy" id="412755"/>
    <lineage>
        <taxon>unclassified sequences</taxon>
        <taxon>metagenomes</taxon>
        <taxon>ecological metagenomes</taxon>
    </lineage>
</organism>
<evidence type="ECO:0000313" key="1">
    <source>
        <dbReference type="EMBL" id="KKK92779.1"/>
    </source>
</evidence>
<name>A0A0F9BQH1_9ZZZZ</name>
<gene>
    <name evidence="1" type="ORF">LCGC14_2699530</name>
</gene>
<sequence>IYTSNKMFLMEIKKKFKIEYPIRTTKKALIDKYSGEIIHRASHRLTLGANLYEKMMRNYPYSMKRKRAPQFI</sequence>
<feature type="non-terminal residue" evidence="1">
    <location>
        <position position="1"/>
    </location>
</feature>